<organism evidence="2 3">
    <name type="scientific">Methanobacterium congolense</name>
    <dbReference type="NCBI Taxonomy" id="118062"/>
    <lineage>
        <taxon>Archaea</taxon>
        <taxon>Methanobacteriati</taxon>
        <taxon>Methanobacteriota</taxon>
        <taxon>Methanomada group</taxon>
        <taxon>Methanobacteria</taxon>
        <taxon>Methanobacteriales</taxon>
        <taxon>Methanobacteriaceae</taxon>
        <taxon>Methanobacterium</taxon>
    </lineage>
</organism>
<reference evidence="2 3" key="1">
    <citation type="submission" date="2016-08" db="EMBL/GenBank/DDBJ databases">
        <authorList>
            <person name="Seilhamer J.J."/>
        </authorList>
    </citation>
    <scope>NUCLEOTIDE SEQUENCE [LARGE SCALE GENOMIC DNA]</scope>
    <source>
        <strain evidence="2">Buetzberg</strain>
    </source>
</reference>
<dbReference type="EMBL" id="LT607756">
    <property type="protein sequence ID" value="SCG84646.1"/>
    <property type="molecule type" value="Genomic_DNA"/>
</dbReference>
<feature type="transmembrane region" description="Helical" evidence="1">
    <location>
        <begin position="134"/>
        <end position="155"/>
    </location>
</feature>
<keyword evidence="1" id="KW-0812">Transmembrane</keyword>
<dbReference type="STRING" id="118062.MCBB_0058"/>
<proteinExistence type="predicted"/>
<feature type="transmembrane region" description="Helical" evidence="1">
    <location>
        <begin position="167"/>
        <end position="187"/>
    </location>
</feature>
<dbReference type="PATRIC" id="fig|129848.4.peg.62"/>
<feature type="transmembrane region" description="Helical" evidence="1">
    <location>
        <begin position="199"/>
        <end position="220"/>
    </location>
</feature>
<evidence type="ECO:0000256" key="1">
    <source>
        <dbReference type="SAM" id="Phobius"/>
    </source>
</evidence>
<dbReference type="Proteomes" id="UP000094707">
    <property type="component" value="Chromosome I"/>
</dbReference>
<evidence type="ECO:0008006" key="4">
    <source>
        <dbReference type="Google" id="ProtNLM"/>
    </source>
</evidence>
<evidence type="ECO:0000313" key="3">
    <source>
        <dbReference type="Proteomes" id="UP000094707"/>
    </source>
</evidence>
<dbReference type="KEGG" id="mcub:MCBB_0058"/>
<evidence type="ECO:0000313" key="2">
    <source>
        <dbReference type="EMBL" id="SCG84646.1"/>
    </source>
</evidence>
<sequence length="221" mass="24633">MTATGRYWAIISPLIERSWLCLIMETHITSKYGVGSAKVISAITHPPIVSLPTFALLNYFFLSFNDFLLVTLICVVFATILPITTVTLWINREGIDVDITDRKKRKLPLVFAISSYLMGFLILYAIGAPFLTTALMFCYFSNTLIVLFITFYWKISLHAMGVAGPTAAIIYAFGYPGILFGLIIPIVMWSRVKLKKHSISQVIGGAAYGLVVTMIQLHILL</sequence>
<keyword evidence="1" id="KW-0472">Membrane</keyword>
<dbReference type="AlphaFoldDB" id="A0A1D3KZD7"/>
<keyword evidence="3" id="KW-1185">Reference proteome</keyword>
<protein>
    <recommendedName>
        <fullName evidence="4">Phosphoesterase PA-phosphatase related protein</fullName>
    </recommendedName>
</protein>
<dbReference type="GeneID" id="30410921"/>
<dbReference type="RefSeq" id="WP_231916375.1">
    <property type="nucleotide sequence ID" value="NZ_LT607756.1"/>
</dbReference>
<gene>
    <name evidence="2" type="ORF">MCBB_0058</name>
</gene>
<name>A0A1D3KZD7_9EURY</name>
<accession>A0A1D3KZD7</accession>
<feature type="transmembrane region" description="Helical" evidence="1">
    <location>
        <begin position="67"/>
        <end position="89"/>
    </location>
</feature>
<keyword evidence="1" id="KW-1133">Transmembrane helix</keyword>
<feature type="transmembrane region" description="Helical" evidence="1">
    <location>
        <begin position="109"/>
        <end position="128"/>
    </location>
</feature>
<feature type="transmembrane region" description="Helical" evidence="1">
    <location>
        <begin position="39"/>
        <end position="61"/>
    </location>
</feature>